<dbReference type="GO" id="GO:0005737">
    <property type="term" value="C:cytoplasm"/>
    <property type="evidence" value="ECO:0007669"/>
    <property type="project" value="UniProtKB-SubCell"/>
</dbReference>
<dbReference type="Proteomes" id="UP000280792">
    <property type="component" value="Unassembled WGS sequence"/>
</dbReference>
<dbReference type="InterPro" id="IPR011033">
    <property type="entry name" value="PRC_barrel-like_sf"/>
</dbReference>
<dbReference type="NCBIfam" id="TIGR02273">
    <property type="entry name" value="16S_RimM"/>
    <property type="match status" value="1"/>
</dbReference>
<protein>
    <recommendedName>
        <fullName evidence="5">Ribosome maturation factor RimM</fullName>
    </recommendedName>
</protein>
<evidence type="ECO:0000256" key="3">
    <source>
        <dbReference type="ARBA" id="ARBA00022552"/>
    </source>
</evidence>
<reference evidence="8 9" key="2">
    <citation type="submission" date="2018-12" db="EMBL/GenBank/DDBJ databases">
        <title>Simiduia agarivorans gen. nov., sp. nov., a marine, agarolytic bacterium isolated from shallow coastal water from Keelung, Taiwan.</title>
        <authorList>
            <person name="Shieh W.Y."/>
        </authorList>
    </citation>
    <scope>NUCLEOTIDE SEQUENCE [LARGE SCALE GENOMIC DNA]</scope>
    <source>
        <strain evidence="8 9">GTF-13</strain>
    </source>
</reference>
<dbReference type="GO" id="GO:0006364">
    <property type="term" value="P:rRNA processing"/>
    <property type="evidence" value="ECO:0007669"/>
    <property type="project" value="UniProtKB-UniRule"/>
</dbReference>
<dbReference type="PANTHER" id="PTHR33692:SF1">
    <property type="entry name" value="RIBOSOME MATURATION FACTOR RIMM"/>
    <property type="match status" value="1"/>
</dbReference>
<comment type="subcellular location">
    <subcellularLocation>
        <location evidence="5">Cytoplasm</location>
    </subcellularLocation>
</comment>
<dbReference type="Pfam" id="PF24986">
    <property type="entry name" value="PRC_RimM"/>
    <property type="match status" value="1"/>
</dbReference>
<evidence type="ECO:0000313" key="8">
    <source>
        <dbReference type="EMBL" id="RRJ85246.1"/>
    </source>
</evidence>
<keyword evidence="9" id="KW-1185">Reference proteome</keyword>
<dbReference type="Gene3D" id="2.40.30.60">
    <property type="entry name" value="RimM"/>
    <property type="match status" value="1"/>
</dbReference>
<feature type="domain" description="Ribosome maturation factor RimM PRC barrel" evidence="7">
    <location>
        <begin position="105"/>
        <end position="183"/>
    </location>
</feature>
<accession>A0A3P3VUF1</accession>
<dbReference type="HAMAP" id="MF_00014">
    <property type="entry name" value="Ribosome_mat_RimM"/>
    <property type="match status" value="1"/>
</dbReference>
<keyword evidence="4 5" id="KW-0143">Chaperone</keyword>
<evidence type="ECO:0000259" key="6">
    <source>
        <dbReference type="Pfam" id="PF01782"/>
    </source>
</evidence>
<name>A0A3P3VUF1_9GAMM</name>
<gene>
    <name evidence="5 8" type="primary">rimM</name>
    <name evidence="8" type="ORF">D0544_09320</name>
</gene>
<comment type="domain">
    <text evidence="5">The PRC barrel domain binds ribosomal protein uS19.</text>
</comment>
<reference evidence="8 9" key="1">
    <citation type="submission" date="2018-08" db="EMBL/GenBank/DDBJ databases">
        <authorList>
            <person name="Khan S.A."/>
        </authorList>
    </citation>
    <scope>NUCLEOTIDE SEQUENCE [LARGE SCALE GENOMIC DNA]</scope>
    <source>
        <strain evidence="8 9">GTF-13</strain>
    </source>
</reference>
<comment type="caution">
    <text evidence="8">The sequence shown here is derived from an EMBL/GenBank/DDBJ whole genome shotgun (WGS) entry which is preliminary data.</text>
</comment>
<dbReference type="InterPro" id="IPR011961">
    <property type="entry name" value="RimM"/>
</dbReference>
<dbReference type="PANTHER" id="PTHR33692">
    <property type="entry name" value="RIBOSOME MATURATION FACTOR RIMM"/>
    <property type="match status" value="1"/>
</dbReference>
<evidence type="ECO:0000256" key="2">
    <source>
        <dbReference type="ARBA" id="ARBA00022517"/>
    </source>
</evidence>
<dbReference type="AlphaFoldDB" id="A0A3P3VUF1"/>
<evidence type="ECO:0000313" key="9">
    <source>
        <dbReference type="Proteomes" id="UP000280792"/>
    </source>
</evidence>
<evidence type="ECO:0000256" key="5">
    <source>
        <dbReference type="HAMAP-Rule" id="MF_00014"/>
    </source>
</evidence>
<keyword evidence="2 5" id="KW-0690">Ribosome biogenesis</keyword>
<dbReference type="Gene3D" id="2.30.30.240">
    <property type="entry name" value="PRC-barrel domain"/>
    <property type="match status" value="1"/>
</dbReference>
<evidence type="ECO:0000256" key="4">
    <source>
        <dbReference type="ARBA" id="ARBA00023186"/>
    </source>
</evidence>
<dbReference type="SUPFAM" id="SSF50447">
    <property type="entry name" value="Translation proteins"/>
    <property type="match status" value="1"/>
</dbReference>
<comment type="similarity">
    <text evidence="5">Belongs to the RimM family.</text>
</comment>
<proteinExistence type="inferred from homology"/>
<sequence length="186" mass="21146">MVASAQHKEQIVLGRITTVYGVKGWVKVHSYTEPMDNILDYPQWTLKQQGRLQTVEIDQARRHGKGLVVHLKGCEDREIARTYTGSEILVERSQLPELEAGEYYWHQLQGLKVLVDSEAESGRADALLLGKVAQLMETGANDVLVVRACKGSIDERERLVPYLQDQVVKEVNLDEGFIRVDWDPEF</sequence>
<dbReference type="EMBL" id="QWEZ01000001">
    <property type="protein sequence ID" value="RRJ85246.1"/>
    <property type="molecule type" value="Genomic_DNA"/>
</dbReference>
<dbReference type="Pfam" id="PF01782">
    <property type="entry name" value="RimM"/>
    <property type="match status" value="1"/>
</dbReference>
<dbReference type="InterPro" id="IPR002676">
    <property type="entry name" value="RimM_N"/>
</dbReference>
<evidence type="ECO:0000256" key="1">
    <source>
        <dbReference type="ARBA" id="ARBA00022490"/>
    </source>
</evidence>
<dbReference type="InterPro" id="IPR036976">
    <property type="entry name" value="RimM_N_sf"/>
</dbReference>
<comment type="function">
    <text evidence="5">An accessory protein needed during the final step in the assembly of 30S ribosomal subunit, possibly for assembly of the head region. Essential for efficient processing of 16S rRNA. May be needed both before and after RbfA during the maturation of 16S rRNA. It has affinity for free ribosomal 30S subunits but not for 70S ribosomes.</text>
</comment>
<dbReference type="InterPro" id="IPR056792">
    <property type="entry name" value="PRC_RimM"/>
</dbReference>
<comment type="subunit">
    <text evidence="5">Binds ribosomal protein uS19.</text>
</comment>
<dbReference type="InterPro" id="IPR009000">
    <property type="entry name" value="Transl_B-barrel_sf"/>
</dbReference>
<dbReference type="GO" id="GO:0042274">
    <property type="term" value="P:ribosomal small subunit biogenesis"/>
    <property type="evidence" value="ECO:0007669"/>
    <property type="project" value="UniProtKB-UniRule"/>
</dbReference>
<keyword evidence="1 5" id="KW-0963">Cytoplasm</keyword>
<dbReference type="SUPFAM" id="SSF50346">
    <property type="entry name" value="PRC-barrel domain"/>
    <property type="match status" value="1"/>
</dbReference>
<feature type="domain" description="RimM N-terminal" evidence="6">
    <location>
        <begin position="13"/>
        <end position="94"/>
    </location>
</feature>
<dbReference type="GO" id="GO:0043022">
    <property type="term" value="F:ribosome binding"/>
    <property type="evidence" value="ECO:0007669"/>
    <property type="project" value="InterPro"/>
</dbReference>
<evidence type="ECO:0000259" key="7">
    <source>
        <dbReference type="Pfam" id="PF24986"/>
    </source>
</evidence>
<organism evidence="8 9">
    <name type="scientific">Aestuariirhabdus litorea</name>
    <dbReference type="NCBI Taxonomy" id="2528527"/>
    <lineage>
        <taxon>Bacteria</taxon>
        <taxon>Pseudomonadati</taxon>
        <taxon>Pseudomonadota</taxon>
        <taxon>Gammaproteobacteria</taxon>
        <taxon>Oceanospirillales</taxon>
        <taxon>Aestuariirhabdaceae</taxon>
        <taxon>Aestuariirhabdus</taxon>
    </lineage>
</organism>
<dbReference type="GO" id="GO:0005840">
    <property type="term" value="C:ribosome"/>
    <property type="evidence" value="ECO:0007669"/>
    <property type="project" value="InterPro"/>
</dbReference>
<keyword evidence="3 5" id="KW-0698">rRNA processing</keyword>